<feature type="region of interest" description="Disordered" evidence="1">
    <location>
        <begin position="166"/>
        <end position="192"/>
    </location>
</feature>
<dbReference type="RefSeq" id="WP_148356267.1">
    <property type="nucleotide sequence ID" value="NZ_JBHSBF010000037.1"/>
</dbReference>
<accession>A0A5D0TML3</accession>
<dbReference type="SUPFAM" id="SSF55347">
    <property type="entry name" value="Glyceraldehyde-3-phosphate dehydrogenase-like, C-terminal domain"/>
    <property type="match status" value="1"/>
</dbReference>
<dbReference type="Pfam" id="PF02781">
    <property type="entry name" value="G6PD_C"/>
    <property type="match status" value="1"/>
</dbReference>
<dbReference type="Gene3D" id="3.30.360.10">
    <property type="entry name" value="Dihydrodipicolinate Reductase, domain 2"/>
    <property type="match status" value="1"/>
</dbReference>
<organism evidence="3 4">
    <name type="scientific">Actinomadura syzygii</name>
    <dbReference type="NCBI Taxonomy" id="1427538"/>
    <lineage>
        <taxon>Bacteria</taxon>
        <taxon>Bacillati</taxon>
        <taxon>Actinomycetota</taxon>
        <taxon>Actinomycetes</taxon>
        <taxon>Streptosporangiales</taxon>
        <taxon>Thermomonosporaceae</taxon>
        <taxon>Actinomadura</taxon>
    </lineage>
</organism>
<sequence length="213" mass="23346">MSTSPGLFDGAPEPNLIRFRIQPDAGVTFDLLAKVPGRGSTRQVPLSVDFTKVLGPMEAAYQRILTDAITGDPRRFVRFDLAEESWRIIQPVLDLPTQPLPYQRNLGAGPGHHPRSRRLARNLHHLRLRRGILTTVAQVAKPRSSRFAPAPGSSRAEVLAPGVPSRCRSPTVVTPSGAASEPPDDLDHLEAKPQKGYLSMTIITLWRARVTAT</sequence>
<comment type="caution">
    <text evidence="3">The sequence shown here is derived from an EMBL/GenBank/DDBJ whole genome shotgun (WGS) entry which is preliminary data.</text>
</comment>
<evidence type="ECO:0000256" key="1">
    <source>
        <dbReference type="SAM" id="MobiDB-lite"/>
    </source>
</evidence>
<dbReference type="Proteomes" id="UP000322634">
    <property type="component" value="Unassembled WGS sequence"/>
</dbReference>
<protein>
    <recommendedName>
        <fullName evidence="2">Glucose-6-phosphate dehydrogenase C-terminal domain-containing protein</fullName>
    </recommendedName>
</protein>
<dbReference type="EMBL" id="VSFF01000024">
    <property type="protein sequence ID" value="TYC07338.1"/>
    <property type="molecule type" value="Genomic_DNA"/>
</dbReference>
<evidence type="ECO:0000313" key="4">
    <source>
        <dbReference type="Proteomes" id="UP000322634"/>
    </source>
</evidence>
<name>A0A5D0TML3_9ACTN</name>
<feature type="domain" description="Glucose-6-phosphate dehydrogenase C-terminal" evidence="2">
    <location>
        <begin position="12"/>
        <end position="104"/>
    </location>
</feature>
<keyword evidence="4" id="KW-1185">Reference proteome</keyword>
<dbReference type="InterPro" id="IPR022675">
    <property type="entry name" value="G6P_DH_C"/>
</dbReference>
<dbReference type="GO" id="GO:0006006">
    <property type="term" value="P:glucose metabolic process"/>
    <property type="evidence" value="ECO:0007669"/>
    <property type="project" value="InterPro"/>
</dbReference>
<evidence type="ECO:0000259" key="2">
    <source>
        <dbReference type="Pfam" id="PF02781"/>
    </source>
</evidence>
<proteinExistence type="predicted"/>
<dbReference type="GO" id="GO:0050661">
    <property type="term" value="F:NADP binding"/>
    <property type="evidence" value="ECO:0007669"/>
    <property type="project" value="InterPro"/>
</dbReference>
<dbReference type="OrthoDB" id="9802739at2"/>
<dbReference type="AlphaFoldDB" id="A0A5D0TML3"/>
<gene>
    <name evidence="3" type="ORF">FXF65_43045</name>
</gene>
<evidence type="ECO:0000313" key="3">
    <source>
        <dbReference type="EMBL" id="TYC07338.1"/>
    </source>
</evidence>
<reference evidence="3 4" key="1">
    <citation type="submission" date="2019-08" db="EMBL/GenBank/DDBJ databases">
        <title>Actinomadura sp. nov. CYP1-5 isolated from mountain soil.</title>
        <authorList>
            <person name="Songsumanus A."/>
            <person name="Kuncharoen N."/>
            <person name="Kudo T."/>
            <person name="Yuki M."/>
            <person name="Igarashi Y."/>
            <person name="Tanasupawat S."/>
        </authorList>
    </citation>
    <scope>NUCLEOTIDE SEQUENCE [LARGE SCALE GENOMIC DNA]</scope>
    <source>
        <strain evidence="3 4">GKU157</strain>
    </source>
</reference>
<dbReference type="GO" id="GO:0004345">
    <property type="term" value="F:glucose-6-phosphate dehydrogenase activity"/>
    <property type="evidence" value="ECO:0007669"/>
    <property type="project" value="InterPro"/>
</dbReference>